<gene>
    <name evidence="11" type="primary">fex-1</name>
    <name evidence="11" type="ORF">LOCC1_G003831</name>
</gene>
<protein>
    <submittedName>
        <fullName evidence="11">Fluoride export protein</fullName>
    </submittedName>
</protein>
<feature type="compositionally biased region" description="Basic and acidic residues" evidence="9">
    <location>
        <begin position="145"/>
        <end position="156"/>
    </location>
</feature>
<dbReference type="PANTHER" id="PTHR28259">
    <property type="entry name" value="FLUORIDE EXPORT PROTEIN 1-RELATED"/>
    <property type="match status" value="1"/>
</dbReference>
<keyword evidence="12" id="KW-1185">Reference proteome</keyword>
<comment type="function">
    <text evidence="1">Fluoride channel required for the rapid expulsion of cytoplasmic fluoride.</text>
</comment>
<evidence type="ECO:0000256" key="6">
    <source>
        <dbReference type="ARBA" id="ARBA00023136"/>
    </source>
</evidence>
<proteinExistence type="inferred from homology"/>
<evidence type="ECO:0000313" key="11">
    <source>
        <dbReference type="EMBL" id="TVY43630.1"/>
    </source>
</evidence>
<feature type="transmembrane region" description="Helical" evidence="10">
    <location>
        <begin position="445"/>
        <end position="464"/>
    </location>
</feature>
<feature type="compositionally biased region" description="Basic and acidic residues" evidence="9">
    <location>
        <begin position="237"/>
        <end position="248"/>
    </location>
</feature>
<feature type="transmembrane region" description="Helical" evidence="10">
    <location>
        <begin position="413"/>
        <end position="433"/>
    </location>
</feature>
<dbReference type="GO" id="GO:0005886">
    <property type="term" value="C:plasma membrane"/>
    <property type="evidence" value="ECO:0007669"/>
    <property type="project" value="UniProtKB-SubCell"/>
</dbReference>
<keyword evidence="3" id="KW-1003">Cell membrane</keyword>
<feature type="transmembrane region" description="Helical" evidence="10">
    <location>
        <begin position="275"/>
        <end position="296"/>
    </location>
</feature>
<organism evidence="11 12">
    <name type="scientific">Lachnellula occidentalis</name>
    <dbReference type="NCBI Taxonomy" id="215460"/>
    <lineage>
        <taxon>Eukaryota</taxon>
        <taxon>Fungi</taxon>
        <taxon>Dikarya</taxon>
        <taxon>Ascomycota</taxon>
        <taxon>Pezizomycotina</taxon>
        <taxon>Leotiomycetes</taxon>
        <taxon>Helotiales</taxon>
        <taxon>Lachnaceae</taxon>
        <taxon>Lachnellula</taxon>
    </lineage>
</organism>
<feature type="transmembrane region" description="Helical" evidence="10">
    <location>
        <begin position="334"/>
        <end position="358"/>
    </location>
</feature>
<comment type="catalytic activity">
    <reaction evidence="8">
        <text>fluoride(in) = fluoride(out)</text>
        <dbReference type="Rhea" id="RHEA:76159"/>
        <dbReference type="ChEBI" id="CHEBI:17051"/>
    </reaction>
    <physiologicalReaction direction="left-to-right" evidence="8">
        <dbReference type="Rhea" id="RHEA:76160"/>
    </physiologicalReaction>
</comment>
<evidence type="ECO:0000256" key="1">
    <source>
        <dbReference type="ARBA" id="ARBA00002598"/>
    </source>
</evidence>
<dbReference type="AlphaFoldDB" id="A0A8H8RZJ4"/>
<comment type="subcellular location">
    <subcellularLocation>
        <location evidence="2">Cell membrane</location>
        <topology evidence="2">Multi-pass membrane protein</topology>
    </subcellularLocation>
</comment>
<feature type="region of interest" description="Disordered" evidence="9">
    <location>
        <begin position="1"/>
        <end position="156"/>
    </location>
</feature>
<dbReference type="OrthoDB" id="409792at2759"/>
<feature type="region of interest" description="Disordered" evidence="9">
    <location>
        <begin position="237"/>
        <end position="258"/>
    </location>
</feature>
<accession>A0A8H8RZJ4</accession>
<dbReference type="GO" id="GO:1903425">
    <property type="term" value="F:fluoride transmembrane transporter activity"/>
    <property type="evidence" value="ECO:0007669"/>
    <property type="project" value="TreeGrafter"/>
</dbReference>
<evidence type="ECO:0000256" key="4">
    <source>
        <dbReference type="ARBA" id="ARBA00022692"/>
    </source>
</evidence>
<comment type="caution">
    <text evidence="11">The sequence shown here is derived from an EMBL/GenBank/DDBJ whole genome shotgun (WGS) entry which is preliminary data.</text>
</comment>
<feature type="transmembrane region" description="Helical" evidence="10">
    <location>
        <begin position="566"/>
        <end position="584"/>
    </location>
</feature>
<evidence type="ECO:0000256" key="5">
    <source>
        <dbReference type="ARBA" id="ARBA00022989"/>
    </source>
</evidence>
<keyword evidence="6 10" id="KW-0472">Membrane</keyword>
<name>A0A8H8RZJ4_9HELO</name>
<evidence type="ECO:0000256" key="3">
    <source>
        <dbReference type="ARBA" id="ARBA00022475"/>
    </source>
</evidence>
<feature type="transmembrane region" description="Helical" evidence="10">
    <location>
        <begin position="379"/>
        <end position="401"/>
    </location>
</feature>
<feature type="transmembrane region" description="Helical" evidence="10">
    <location>
        <begin position="509"/>
        <end position="528"/>
    </location>
</feature>
<sequence length="585" mass="63834">MTASAGALPDKTNTDDSAAPASSREGEQDPDSYDNLNELAVSGPVQNPNEAVLRHYTTLEREKSHNTGGKGQVERESIPGQSTKKARTVRQQAGGDTNYDFPDNYANLDELATPDPVENPQESQLYGHRSLEEARNEEQDYENNQAKEGKKAPSNEENRIHRISRFATQLFTISYLILFSLLGTLARLGLQAITVYPGAPVVFGVLWANFGGSLLMGFLSEDRMLFKEEWGTPKYHQQIEKAKEKAQDEEAGSGSESATELQAAKKAHNATKKTLPLYIGLATGFCGSFTSFSSFIRDAFLAISNDLPTPLNHPEDYSPVMASSTSTVHRNGGYSFMALLAVIITTVALCISGLYIGAHIAIASEPFTPSLPYKHCRKIIDPLAVVLAWGCWLGAIFLAIWPPDRHDSPPEIWRGRAVFALVFAPLGCLGRFYASLYLNGKVASFPLGTFAVNIFGTAMIGMAYDLQRVPLGGVVGCQVLQGIEDGFCGCLTTVSTWVSELSSLRRRHAYRYGATSVIVALCFLIVIMGKELRPTFQLAKFGPQYAARRCTMDAGPSSPRKGYTRVFVKFVIILGLTCVSLLLGP</sequence>
<evidence type="ECO:0000256" key="7">
    <source>
        <dbReference type="ARBA" id="ARBA00035120"/>
    </source>
</evidence>
<dbReference type="Pfam" id="PF02537">
    <property type="entry name" value="CRCB"/>
    <property type="match status" value="2"/>
</dbReference>
<evidence type="ECO:0000313" key="12">
    <source>
        <dbReference type="Proteomes" id="UP000443090"/>
    </source>
</evidence>
<keyword evidence="5 10" id="KW-1133">Transmembrane helix</keyword>
<feature type="compositionally biased region" description="Basic and acidic residues" evidence="9">
    <location>
        <begin position="129"/>
        <end position="138"/>
    </location>
</feature>
<evidence type="ECO:0000256" key="2">
    <source>
        <dbReference type="ARBA" id="ARBA00004651"/>
    </source>
</evidence>
<evidence type="ECO:0000256" key="10">
    <source>
        <dbReference type="SAM" id="Phobius"/>
    </source>
</evidence>
<dbReference type="InterPro" id="IPR003691">
    <property type="entry name" value="FluC"/>
</dbReference>
<feature type="transmembrane region" description="Helical" evidence="10">
    <location>
        <begin position="166"/>
        <end position="186"/>
    </location>
</feature>
<dbReference type="PANTHER" id="PTHR28259:SF1">
    <property type="entry name" value="FLUORIDE EXPORT PROTEIN 1-RELATED"/>
    <property type="match status" value="1"/>
</dbReference>
<dbReference type="EMBL" id="QGMI01000272">
    <property type="protein sequence ID" value="TVY43630.1"/>
    <property type="molecule type" value="Genomic_DNA"/>
</dbReference>
<comment type="similarity">
    <text evidence="7">Belongs to the fluoride channel Fluc/FEX (TC 1.A.43) family.</text>
</comment>
<feature type="compositionally biased region" description="Polar residues" evidence="9">
    <location>
        <begin position="79"/>
        <end position="95"/>
    </location>
</feature>
<evidence type="ECO:0000256" key="9">
    <source>
        <dbReference type="SAM" id="MobiDB-lite"/>
    </source>
</evidence>
<feature type="transmembrane region" description="Helical" evidence="10">
    <location>
        <begin position="198"/>
        <end position="219"/>
    </location>
</feature>
<evidence type="ECO:0000256" key="8">
    <source>
        <dbReference type="ARBA" id="ARBA00035585"/>
    </source>
</evidence>
<dbReference type="Proteomes" id="UP000443090">
    <property type="component" value="Unassembled WGS sequence"/>
</dbReference>
<keyword evidence="4 10" id="KW-0812">Transmembrane</keyword>
<reference evidence="11 12" key="1">
    <citation type="submission" date="2018-05" db="EMBL/GenBank/DDBJ databases">
        <title>Genome sequencing and assembly of the regulated plant pathogen Lachnellula willkommii and related sister species for the development of diagnostic species identification markers.</title>
        <authorList>
            <person name="Giroux E."/>
            <person name="Bilodeau G."/>
        </authorList>
    </citation>
    <scope>NUCLEOTIDE SEQUENCE [LARGE SCALE GENOMIC DNA]</scope>
    <source>
        <strain evidence="11 12">CBS 160.35</strain>
    </source>
</reference>